<dbReference type="Gene3D" id="3.90.79.10">
    <property type="entry name" value="Nucleoside Triphosphate Pyrophosphohydrolase"/>
    <property type="match status" value="1"/>
</dbReference>
<keyword evidence="19" id="KW-1185">Reference proteome</keyword>
<dbReference type="EMBL" id="CP004005">
    <property type="protein sequence ID" value="AGH16565.1"/>
    <property type="molecule type" value="Genomic_DNA"/>
</dbReference>
<sequence length="141" mass="16031">MIDVNLKKILLVVACAVFEPGGKVLLSCRPKDKSHGEFWEFPGGKIEDGETPEEALTRELFEELAIVVKPFSLVPLTFISHPYEKFHLLMPFFVCHCFEGIPQSCEGQQLQWVALDDLQNYSMLPADLSLISFLRKHALHM</sequence>
<name>A0ABM5NEI9_LIBAS</name>
<proteinExistence type="inferred from homology"/>
<dbReference type="PANTHER" id="PTHR47707:SF1">
    <property type="entry name" value="NUDIX HYDROLASE FAMILY PROTEIN"/>
    <property type="match status" value="1"/>
</dbReference>
<keyword evidence="5" id="KW-0479">Metal-binding</keyword>
<evidence type="ECO:0000313" key="18">
    <source>
        <dbReference type="EMBL" id="AGH16565.1"/>
    </source>
</evidence>
<keyword evidence="3" id="KW-0515">Mutator protein</keyword>
<dbReference type="Proteomes" id="UP000011820">
    <property type="component" value="Chromosome"/>
</dbReference>
<keyword evidence="8" id="KW-0460">Magnesium</keyword>
<dbReference type="InterPro" id="IPR047127">
    <property type="entry name" value="MutT-like"/>
</dbReference>
<dbReference type="PANTHER" id="PTHR47707">
    <property type="entry name" value="8-OXO-DGTP DIPHOSPHATASE"/>
    <property type="match status" value="1"/>
</dbReference>
<evidence type="ECO:0000256" key="16">
    <source>
        <dbReference type="ARBA" id="ARBA00042798"/>
    </source>
</evidence>
<evidence type="ECO:0000256" key="2">
    <source>
        <dbReference type="ARBA" id="ARBA00005582"/>
    </source>
</evidence>
<gene>
    <name evidence="18" type="ORF">WSI_00965</name>
</gene>
<evidence type="ECO:0000256" key="13">
    <source>
        <dbReference type="ARBA" id="ARBA00040794"/>
    </source>
</evidence>
<comment type="catalytic activity">
    <reaction evidence="10">
        <text>8-oxo-dGTP + H2O = 8-oxo-dGMP + diphosphate + H(+)</text>
        <dbReference type="Rhea" id="RHEA:31575"/>
        <dbReference type="ChEBI" id="CHEBI:15377"/>
        <dbReference type="ChEBI" id="CHEBI:15378"/>
        <dbReference type="ChEBI" id="CHEBI:33019"/>
        <dbReference type="ChEBI" id="CHEBI:63224"/>
        <dbReference type="ChEBI" id="CHEBI:77896"/>
        <dbReference type="EC" id="3.6.1.55"/>
    </reaction>
</comment>
<evidence type="ECO:0000256" key="9">
    <source>
        <dbReference type="ARBA" id="ARBA00023204"/>
    </source>
</evidence>
<dbReference type="Pfam" id="PF00293">
    <property type="entry name" value="NUDIX"/>
    <property type="match status" value="1"/>
</dbReference>
<evidence type="ECO:0000256" key="11">
    <source>
        <dbReference type="ARBA" id="ARBA00036904"/>
    </source>
</evidence>
<reference evidence="18 19" key="1">
    <citation type="journal article" date="2013" name="Genome Announc.">
        <title>Complete Genome Sequence of a Chinese Strain of 'Candidatus Liberibacter asiaticus'.</title>
        <authorList>
            <person name="Lin H."/>
            <person name="Han C.S."/>
            <person name="Liu B."/>
            <person name="Lou B."/>
            <person name="Bai X."/>
            <person name="Deng C."/>
            <person name="Civerolo E.L."/>
            <person name="Gupta G."/>
        </authorList>
    </citation>
    <scope>NUCLEOTIDE SEQUENCE [LARGE SCALE GENOMIC DNA]</scope>
    <source>
        <strain evidence="19">gxpsy</strain>
    </source>
</reference>
<dbReference type="SUPFAM" id="SSF55811">
    <property type="entry name" value="Nudix"/>
    <property type="match status" value="1"/>
</dbReference>
<accession>A0ABM5NEI9</accession>
<comment type="catalytic activity">
    <reaction evidence="11">
        <text>8-oxo-GTP + H2O = 8-oxo-GMP + diphosphate + H(+)</text>
        <dbReference type="Rhea" id="RHEA:67616"/>
        <dbReference type="ChEBI" id="CHEBI:15377"/>
        <dbReference type="ChEBI" id="CHEBI:15378"/>
        <dbReference type="ChEBI" id="CHEBI:33019"/>
        <dbReference type="ChEBI" id="CHEBI:143553"/>
        <dbReference type="ChEBI" id="CHEBI:145694"/>
    </reaction>
</comment>
<comment type="similarity">
    <text evidence="2">Belongs to the Nudix hydrolase family.</text>
</comment>
<evidence type="ECO:0000256" key="1">
    <source>
        <dbReference type="ARBA" id="ARBA00001946"/>
    </source>
</evidence>
<dbReference type="RefSeq" id="WP_012778544.1">
    <property type="nucleotide sequence ID" value="NC_020549.1"/>
</dbReference>
<evidence type="ECO:0000256" key="15">
    <source>
        <dbReference type="ARBA" id="ARBA00041979"/>
    </source>
</evidence>
<keyword evidence="9" id="KW-0234">DNA repair</keyword>
<keyword evidence="6" id="KW-0227">DNA damage</keyword>
<dbReference type="CDD" id="cd03425">
    <property type="entry name" value="NUDIX_MutT_NudA_like"/>
    <property type="match status" value="1"/>
</dbReference>
<evidence type="ECO:0000256" key="6">
    <source>
        <dbReference type="ARBA" id="ARBA00022763"/>
    </source>
</evidence>
<protein>
    <recommendedName>
        <fullName evidence="13">8-oxo-dGTP diphosphatase</fullName>
        <ecNumber evidence="12">3.6.1.55</ecNumber>
    </recommendedName>
    <alternativeName>
        <fullName evidence="16">7,8-dihydro-8-oxoguanine-triphosphatase</fullName>
    </alternativeName>
    <alternativeName>
        <fullName evidence="15">Mutator protein MutT</fullName>
    </alternativeName>
    <alternativeName>
        <fullName evidence="14">dGTP pyrophosphohydrolase</fullName>
    </alternativeName>
</protein>
<evidence type="ECO:0000313" key="19">
    <source>
        <dbReference type="Proteomes" id="UP000011820"/>
    </source>
</evidence>
<dbReference type="PRINTS" id="PR00502">
    <property type="entry name" value="NUDIXFAMILY"/>
</dbReference>
<evidence type="ECO:0000259" key="17">
    <source>
        <dbReference type="PROSITE" id="PS51462"/>
    </source>
</evidence>
<evidence type="ECO:0000256" key="14">
    <source>
        <dbReference type="ARBA" id="ARBA00041592"/>
    </source>
</evidence>
<dbReference type="EC" id="3.6.1.55" evidence="12"/>
<comment type="cofactor">
    <cofactor evidence="1">
        <name>Mg(2+)</name>
        <dbReference type="ChEBI" id="CHEBI:18420"/>
    </cofactor>
</comment>
<evidence type="ECO:0000256" key="12">
    <source>
        <dbReference type="ARBA" id="ARBA00038905"/>
    </source>
</evidence>
<dbReference type="InterPro" id="IPR000086">
    <property type="entry name" value="NUDIX_hydrolase_dom"/>
</dbReference>
<organism evidence="18 19">
    <name type="scientific">Candidatus Liberibacter asiaticus str. gxpsy</name>
    <dbReference type="NCBI Taxonomy" id="1174529"/>
    <lineage>
        <taxon>Bacteria</taxon>
        <taxon>Pseudomonadati</taxon>
        <taxon>Pseudomonadota</taxon>
        <taxon>Alphaproteobacteria</taxon>
        <taxon>Hyphomicrobiales</taxon>
        <taxon>Rhizobiaceae</taxon>
        <taxon>Liberibacter</taxon>
    </lineage>
</organism>
<keyword evidence="4" id="KW-0235">DNA replication</keyword>
<evidence type="ECO:0000256" key="7">
    <source>
        <dbReference type="ARBA" id="ARBA00022801"/>
    </source>
</evidence>
<evidence type="ECO:0000256" key="4">
    <source>
        <dbReference type="ARBA" id="ARBA00022705"/>
    </source>
</evidence>
<evidence type="ECO:0000256" key="5">
    <source>
        <dbReference type="ARBA" id="ARBA00022723"/>
    </source>
</evidence>
<keyword evidence="7" id="KW-0378">Hydrolase</keyword>
<evidence type="ECO:0000256" key="8">
    <source>
        <dbReference type="ARBA" id="ARBA00022842"/>
    </source>
</evidence>
<dbReference type="PROSITE" id="PS51462">
    <property type="entry name" value="NUDIX"/>
    <property type="match status" value="1"/>
</dbReference>
<evidence type="ECO:0000256" key="10">
    <source>
        <dbReference type="ARBA" id="ARBA00035861"/>
    </source>
</evidence>
<dbReference type="GeneID" id="93076565"/>
<dbReference type="InterPro" id="IPR020476">
    <property type="entry name" value="Nudix_hydrolase"/>
</dbReference>
<evidence type="ECO:0000256" key="3">
    <source>
        <dbReference type="ARBA" id="ARBA00022457"/>
    </source>
</evidence>
<feature type="domain" description="Nudix hydrolase" evidence="17">
    <location>
        <begin position="8"/>
        <end position="138"/>
    </location>
</feature>
<dbReference type="InterPro" id="IPR015797">
    <property type="entry name" value="NUDIX_hydrolase-like_dom_sf"/>
</dbReference>